<proteinExistence type="predicted"/>
<evidence type="ECO:0000256" key="1">
    <source>
        <dbReference type="SAM" id="MobiDB-lite"/>
    </source>
</evidence>
<reference evidence="2 3" key="1">
    <citation type="submission" date="2019-05" db="EMBL/GenBank/DDBJ databases">
        <title>Another draft genome of Portunus trituberculatus and its Hox gene families provides insights of decapod evolution.</title>
        <authorList>
            <person name="Jeong J.-H."/>
            <person name="Song I."/>
            <person name="Kim S."/>
            <person name="Choi T."/>
            <person name="Kim D."/>
            <person name="Ryu S."/>
            <person name="Kim W."/>
        </authorList>
    </citation>
    <scope>NUCLEOTIDE SEQUENCE [LARGE SCALE GENOMIC DNA]</scope>
    <source>
        <tissue evidence="2">Muscle</tissue>
    </source>
</reference>
<dbReference type="EMBL" id="VSRR010064831">
    <property type="protein sequence ID" value="MPC84223.1"/>
    <property type="molecule type" value="Genomic_DNA"/>
</dbReference>
<name>A0A5B7IPC0_PORTR</name>
<organism evidence="2 3">
    <name type="scientific">Portunus trituberculatus</name>
    <name type="common">Swimming crab</name>
    <name type="synonym">Neptunus trituberculatus</name>
    <dbReference type="NCBI Taxonomy" id="210409"/>
    <lineage>
        <taxon>Eukaryota</taxon>
        <taxon>Metazoa</taxon>
        <taxon>Ecdysozoa</taxon>
        <taxon>Arthropoda</taxon>
        <taxon>Crustacea</taxon>
        <taxon>Multicrustacea</taxon>
        <taxon>Malacostraca</taxon>
        <taxon>Eumalacostraca</taxon>
        <taxon>Eucarida</taxon>
        <taxon>Decapoda</taxon>
        <taxon>Pleocyemata</taxon>
        <taxon>Brachyura</taxon>
        <taxon>Eubrachyura</taxon>
        <taxon>Portunoidea</taxon>
        <taxon>Portunidae</taxon>
        <taxon>Portuninae</taxon>
        <taxon>Portunus</taxon>
    </lineage>
</organism>
<gene>
    <name evidence="2" type="ORF">E2C01_078952</name>
</gene>
<evidence type="ECO:0000313" key="3">
    <source>
        <dbReference type="Proteomes" id="UP000324222"/>
    </source>
</evidence>
<accession>A0A5B7IPC0</accession>
<comment type="caution">
    <text evidence="2">The sequence shown here is derived from an EMBL/GenBank/DDBJ whole genome shotgun (WGS) entry which is preliminary data.</text>
</comment>
<dbReference type="AlphaFoldDB" id="A0A5B7IPC0"/>
<keyword evidence="3" id="KW-1185">Reference proteome</keyword>
<dbReference type="Proteomes" id="UP000324222">
    <property type="component" value="Unassembled WGS sequence"/>
</dbReference>
<feature type="region of interest" description="Disordered" evidence="1">
    <location>
        <begin position="47"/>
        <end position="69"/>
    </location>
</feature>
<sequence length="113" mass="12328">MVVAVVEVEIRIISSIRHWWYLCRQEGGGVSCGGRDRCGGSSGSLCGSEEGRGGGGEVTQVDGGVDGNRLRSREAASSYLKVRLRSPWCSWGLRDNIYTERTRREGQGEECMG</sequence>
<protein>
    <submittedName>
        <fullName evidence="2">Uncharacterized protein</fullName>
    </submittedName>
</protein>
<evidence type="ECO:0000313" key="2">
    <source>
        <dbReference type="EMBL" id="MPC84223.1"/>
    </source>
</evidence>